<sequence length="686" mass="75560">MKLKAKLITGVAGLSSIIILICSLFTYISIKNFSNNVDNLTNGLSEVVERDVSGFSGHYAGTLTYLEGKNVVEKLDNIIQSIEYPLNASKSITNPAILKQLFQGFVNKNEYISSMYIASNNGILATYSKDKMEPKQISEEWYQKAKALKNDQIYISNMQKGKSGKSFITISTPIYTNNQFSGVISADLNATLLSEYISQIKVGETGFIALIGADRSIIGHKDLELVKEAKKVNDLPFFKEISDGRILLDINQVTYLPLVHEKTGWTVLSVIPQEEVSSFTKTIGTNMSNKITEANTMTESSLSKLVSIQVIVIILLIAISIVISWLIARYFVQPINSVSSLMEAVSNGDLSSKLQVKSKDEIGMLLHSVNRTIDSLRDMVKKINNLAHEVDQSSNILNEQAEVSSSVAKIINDAMGEVSLGADKLSTDMFSVANNVEHNANSMQSMSENISTIAGQARKTKEVSSEGKMAMEKMKSNMDIIVKQSVESSNIMKTLDMRLQQISDITKLIHDISEQTNLLSLNASIEAARAGEQGKGFAVVAQEVKKLAEQSSKSVEKVSTLISEIQSDSTKALINIDQSKKSVEEGSEVVNDSERNFHQIVTYIDDLSNNIENIAQTADEISKRSNDIFISIERVTNVSQTTTAGVEEVTGTTDEQMDSVQKVKEISSRLHDLTQELKHSVGRFRL</sequence>
<evidence type="ECO:0000256" key="4">
    <source>
        <dbReference type="ARBA" id="ARBA00022692"/>
    </source>
</evidence>
<keyword evidence="14" id="KW-1185">Reference proteome</keyword>
<dbReference type="CDD" id="cd06225">
    <property type="entry name" value="HAMP"/>
    <property type="match status" value="1"/>
</dbReference>
<dbReference type="PROSITE" id="PS50111">
    <property type="entry name" value="CHEMOTAXIS_TRANSDUC_2"/>
    <property type="match status" value="1"/>
</dbReference>
<comment type="similarity">
    <text evidence="8">Belongs to the methyl-accepting chemotaxis (MCP) protein family.</text>
</comment>
<accession>K6CJ87</accession>
<dbReference type="SMART" id="SM00304">
    <property type="entry name" value="HAMP"/>
    <property type="match status" value="1"/>
</dbReference>
<keyword evidence="6 10" id="KW-0472">Membrane</keyword>
<evidence type="ECO:0000256" key="1">
    <source>
        <dbReference type="ARBA" id="ARBA00004651"/>
    </source>
</evidence>
<dbReference type="Pfam" id="PF00015">
    <property type="entry name" value="MCPsignal"/>
    <property type="match status" value="1"/>
</dbReference>
<name>K6CJ87_SCHAZ</name>
<dbReference type="PANTHER" id="PTHR32089">
    <property type="entry name" value="METHYL-ACCEPTING CHEMOTAXIS PROTEIN MCPB"/>
    <property type="match status" value="1"/>
</dbReference>
<dbReference type="SUPFAM" id="SSF58104">
    <property type="entry name" value="Methyl-accepting chemotaxis protein (MCP) signaling domain"/>
    <property type="match status" value="1"/>
</dbReference>
<dbReference type="SUPFAM" id="SSF103190">
    <property type="entry name" value="Sensory domain-like"/>
    <property type="match status" value="1"/>
</dbReference>
<dbReference type="Gene3D" id="1.10.287.950">
    <property type="entry name" value="Methyl-accepting chemotaxis protein"/>
    <property type="match status" value="1"/>
</dbReference>
<evidence type="ECO:0000256" key="8">
    <source>
        <dbReference type="ARBA" id="ARBA00029447"/>
    </source>
</evidence>
<feature type="domain" description="Methyl-accepting transducer" evidence="11">
    <location>
        <begin position="407"/>
        <end position="636"/>
    </location>
</feature>
<dbReference type="CDD" id="cd11386">
    <property type="entry name" value="MCP_signal"/>
    <property type="match status" value="1"/>
</dbReference>
<dbReference type="Proteomes" id="UP000006315">
    <property type="component" value="Unassembled WGS sequence"/>
</dbReference>
<dbReference type="InterPro" id="IPR003660">
    <property type="entry name" value="HAMP_dom"/>
</dbReference>
<dbReference type="InterPro" id="IPR029151">
    <property type="entry name" value="Sensor-like_sf"/>
</dbReference>
<evidence type="ECO:0000256" key="2">
    <source>
        <dbReference type="ARBA" id="ARBA00022475"/>
    </source>
</evidence>
<keyword evidence="5 10" id="KW-1133">Transmembrane helix</keyword>
<dbReference type="GO" id="GO:0007165">
    <property type="term" value="P:signal transduction"/>
    <property type="evidence" value="ECO:0007669"/>
    <property type="project" value="UniProtKB-KW"/>
</dbReference>
<feature type="transmembrane region" description="Helical" evidence="10">
    <location>
        <begin position="7"/>
        <end position="30"/>
    </location>
</feature>
<feature type="transmembrane region" description="Helical" evidence="10">
    <location>
        <begin position="310"/>
        <end position="332"/>
    </location>
</feature>
<keyword evidence="2" id="KW-1003">Cell membrane</keyword>
<evidence type="ECO:0000313" key="14">
    <source>
        <dbReference type="Proteomes" id="UP000006315"/>
    </source>
</evidence>
<dbReference type="GO" id="GO:0005886">
    <property type="term" value="C:plasma membrane"/>
    <property type="evidence" value="ECO:0007669"/>
    <property type="project" value="UniProtKB-SubCell"/>
</dbReference>
<evidence type="ECO:0000256" key="9">
    <source>
        <dbReference type="PROSITE-ProRule" id="PRU00284"/>
    </source>
</evidence>
<dbReference type="STRING" id="1131731.BAZO_00310"/>
<organism evidence="13 14">
    <name type="scientific">Schinkia azotoformans LMG 9581</name>
    <dbReference type="NCBI Taxonomy" id="1131731"/>
    <lineage>
        <taxon>Bacteria</taxon>
        <taxon>Bacillati</taxon>
        <taxon>Bacillota</taxon>
        <taxon>Bacilli</taxon>
        <taxon>Bacillales</taxon>
        <taxon>Bacillaceae</taxon>
        <taxon>Calidifontibacillus/Schinkia group</taxon>
        <taxon>Schinkia</taxon>
    </lineage>
</organism>
<evidence type="ECO:0000256" key="6">
    <source>
        <dbReference type="ARBA" id="ARBA00023136"/>
    </source>
</evidence>
<dbReference type="Pfam" id="PF00672">
    <property type="entry name" value="HAMP"/>
    <property type="match status" value="1"/>
</dbReference>
<feature type="domain" description="HAMP" evidence="12">
    <location>
        <begin position="329"/>
        <end position="381"/>
    </location>
</feature>
<dbReference type="EMBL" id="AJLR01000004">
    <property type="protein sequence ID" value="EKN71215.1"/>
    <property type="molecule type" value="Genomic_DNA"/>
</dbReference>
<evidence type="ECO:0000259" key="11">
    <source>
        <dbReference type="PROSITE" id="PS50111"/>
    </source>
</evidence>
<evidence type="ECO:0000256" key="5">
    <source>
        <dbReference type="ARBA" id="ARBA00022989"/>
    </source>
</evidence>
<evidence type="ECO:0000259" key="12">
    <source>
        <dbReference type="PROSITE" id="PS50885"/>
    </source>
</evidence>
<dbReference type="PROSITE" id="PS50885">
    <property type="entry name" value="HAMP"/>
    <property type="match status" value="1"/>
</dbReference>
<keyword evidence="7 9" id="KW-0807">Transducer</keyword>
<comment type="subcellular location">
    <subcellularLocation>
        <location evidence="1">Cell membrane</location>
        <topology evidence="1">Multi-pass membrane protein</topology>
    </subcellularLocation>
</comment>
<dbReference type="PATRIC" id="fig|1131731.3.peg.60"/>
<dbReference type="Gene3D" id="6.10.340.10">
    <property type="match status" value="1"/>
</dbReference>
<reference evidence="13 14" key="1">
    <citation type="journal article" date="2012" name="Front. Microbiol.">
        <title>Redundancy and modularity in membrane-associated dissimilatory nitrate reduction in Bacillus.</title>
        <authorList>
            <person name="Heylen K."/>
            <person name="Keltjens J."/>
        </authorList>
    </citation>
    <scope>NUCLEOTIDE SEQUENCE [LARGE SCALE GENOMIC DNA]</scope>
    <source>
        <strain evidence="13 14">LMG 9581</strain>
    </source>
</reference>
<evidence type="ECO:0000313" key="13">
    <source>
        <dbReference type="EMBL" id="EKN71215.1"/>
    </source>
</evidence>
<dbReference type="InterPro" id="IPR033479">
    <property type="entry name" value="dCache_1"/>
</dbReference>
<dbReference type="CDD" id="cd18773">
    <property type="entry name" value="PDC1_HK_sensor"/>
    <property type="match status" value="1"/>
</dbReference>
<evidence type="ECO:0000256" key="7">
    <source>
        <dbReference type="ARBA" id="ARBA00023224"/>
    </source>
</evidence>
<dbReference type="GO" id="GO:0006935">
    <property type="term" value="P:chemotaxis"/>
    <property type="evidence" value="ECO:0007669"/>
    <property type="project" value="UniProtKB-KW"/>
</dbReference>
<evidence type="ECO:0000256" key="3">
    <source>
        <dbReference type="ARBA" id="ARBA00022500"/>
    </source>
</evidence>
<dbReference type="AlphaFoldDB" id="K6CJ87"/>
<keyword evidence="3" id="KW-0145">Chemotaxis</keyword>
<evidence type="ECO:0000256" key="10">
    <source>
        <dbReference type="SAM" id="Phobius"/>
    </source>
</evidence>
<dbReference type="InterPro" id="IPR004089">
    <property type="entry name" value="MCPsignal_dom"/>
</dbReference>
<protein>
    <submittedName>
        <fullName evidence="13">Methyl-accepting chemotaxis protein</fullName>
    </submittedName>
</protein>
<gene>
    <name evidence="13" type="ORF">BAZO_00310</name>
</gene>
<dbReference type="Pfam" id="PF02743">
    <property type="entry name" value="dCache_1"/>
    <property type="match status" value="1"/>
</dbReference>
<proteinExistence type="inferred from homology"/>
<dbReference type="Gene3D" id="3.30.450.20">
    <property type="entry name" value="PAS domain"/>
    <property type="match status" value="2"/>
</dbReference>
<keyword evidence="4 10" id="KW-0812">Transmembrane</keyword>
<comment type="caution">
    <text evidence="13">The sequence shown here is derived from an EMBL/GenBank/DDBJ whole genome shotgun (WGS) entry which is preliminary data.</text>
</comment>
<dbReference type="RefSeq" id="WP_003329221.1">
    <property type="nucleotide sequence ID" value="NZ_AJLR01000004.1"/>
</dbReference>
<dbReference type="SMART" id="SM00283">
    <property type="entry name" value="MA"/>
    <property type="match status" value="1"/>
</dbReference>
<dbReference type="PANTHER" id="PTHR32089:SF112">
    <property type="entry name" value="LYSOZYME-LIKE PROTEIN-RELATED"/>
    <property type="match status" value="1"/>
</dbReference>